<dbReference type="InterPro" id="IPR037198">
    <property type="entry name" value="MutL_C_sf"/>
</dbReference>
<sequence length="470" mass="53805">IVSSNGSDDGAELSIFNGEVGELAPAANIDGTQVTIRDLFYNTPARRKFLKTPRTEARKIIDMVRRFGLSRPNIGFSLTVDGKKVIELFPEDLGERIGSLFDNTYKENLIPINISKADYTFSGYVGNLNLIRKRFGEQFIFMNGRYIKDRLLNSAVYSAYQSLVKRGEYPFFVINIQIPFEQVDVNVHPMKTEVRFHDEWRVYHVLKSGVNDSLSEILNTIPNFQKISSESSSFFQNIPKQSAFNFNSGAQTGSAVSNIEKIDRAKIYASNLVYTDSGNEDFNIEKIWQVHRKYIISEINSGLVVIDQHVAHERVLYEECLLAFESKIMSSQTLLFPEEIEFAKDEYDILLEIFPYLKQIGFKIREGHNSRIIIEATPADINWGDEKRIIKEIIDEFISTRKTYSSYKEALAASFACKAAVKAGDLMANDEMVILINRLFSTEHPYYCPHGRPIIIQLSLDELDKRFERI</sequence>
<dbReference type="SUPFAM" id="SSF118116">
    <property type="entry name" value="DNA mismatch repair protein MutL"/>
    <property type="match status" value="1"/>
</dbReference>
<feature type="domain" description="MutL C-terminal dimerisation" evidence="4">
    <location>
        <begin position="286"/>
        <end position="427"/>
    </location>
</feature>
<feature type="non-terminal residue" evidence="6">
    <location>
        <position position="1"/>
    </location>
</feature>
<dbReference type="CDD" id="cd00782">
    <property type="entry name" value="MutL_Trans"/>
    <property type="match status" value="1"/>
</dbReference>
<dbReference type="GO" id="GO:0006298">
    <property type="term" value="P:mismatch repair"/>
    <property type="evidence" value="ECO:0007669"/>
    <property type="project" value="InterPro"/>
</dbReference>
<feature type="domain" description="DNA mismatch repair protein S5" evidence="5">
    <location>
        <begin position="97"/>
        <end position="215"/>
    </location>
</feature>
<keyword evidence="2" id="KW-0227">DNA damage</keyword>
<keyword evidence="3" id="KW-0234">DNA repair</keyword>
<dbReference type="Gene3D" id="3.30.1370.100">
    <property type="entry name" value="MutL, C-terminal domain, regulatory subdomain"/>
    <property type="match status" value="1"/>
</dbReference>
<dbReference type="InterPro" id="IPR042120">
    <property type="entry name" value="MutL_C_dimsub"/>
</dbReference>
<evidence type="ECO:0000259" key="5">
    <source>
        <dbReference type="SMART" id="SM01340"/>
    </source>
</evidence>
<dbReference type="GO" id="GO:0030983">
    <property type="term" value="F:mismatched DNA binding"/>
    <property type="evidence" value="ECO:0007669"/>
    <property type="project" value="InterPro"/>
</dbReference>
<dbReference type="Gene3D" id="3.30.1540.20">
    <property type="entry name" value="MutL, C-terminal domain, dimerisation subdomain"/>
    <property type="match status" value="1"/>
</dbReference>
<gene>
    <name evidence="6" type="ORF">METZ01_LOCUS161290</name>
</gene>
<evidence type="ECO:0000256" key="2">
    <source>
        <dbReference type="ARBA" id="ARBA00022763"/>
    </source>
</evidence>
<dbReference type="GO" id="GO:0140664">
    <property type="term" value="F:ATP-dependent DNA damage sensor activity"/>
    <property type="evidence" value="ECO:0007669"/>
    <property type="project" value="InterPro"/>
</dbReference>
<dbReference type="GO" id="GO:0032300">
    <property type="term" value="C:mismatch repair complex"/>
    <property type="evidence" value="ECO:0007669"/>
    <property type="project" value="InterPro"/>
</dbReference>
<name>A0A382B3P8_9ZZZZ</name>
<accession>A0A382B3P8</accession>
<dbReference type="InterPro" id="IPR002099">
    <property type="entry name" value="MutL/Mlh/PMS"/>
</dbReference>
<dbReference type="InterPro" id="IPR042121">
    <property type="entry name" value="MutL_C_regsub"/>
</dbReference>
<dbReference type="InterPro" id="IPR014721">
    <property type="entry name" value="Ribsml_uS5_D2-typ_fold_subgr"/>
</dbReference>
<dbReference type="SUPFAM" id="SSF54211">
    <property type="entry name" value="Ribosomal protein S5 domain 2-like"/>
    <property type="match status" value="1"/>
</dbReference>
<dbReference type="Pfam" id="PF01119">
    <property type="entry name" value="DNA_mis_repair"/>
    <property type="match status" value="1"/>
</dbReference>
<comment type="similarity">
    <text evidence="1">Belongs to the DNA mismatch repair MutL/HexB family.</text>
</comment>
<dbReference type="NCBIfam" id="TIGR00585">
    <property type="entry name" value="mutl"/>
    <property type="match status" value="1"/>
</dbReference>
<evidence type="ECO:0000259" key="4">
    <source>
        <dbReference type="SMART" id="SM00853"/>
    </source>
</evidence>
<dbReference type="InterPro" id="IPR014790">
    <property type="entry name" value="MutL_C"/>
</dbReference>
<evidence type="ECO:0008006" key="7">
    <source>
        <dbReference type="Google" id="ProtNLM"/>
    </source>
</evidence>
<dbReference type="SMART" id="SM01340">
    <property type="entry name" value="DNA_mis_repair"/>
    <property type="match status" value="1"/>
</dbReference>
<evidence type="ECO:0000256" key="3">
    <source>
        <dbReference type="ARBA" id="ARBA00023204"/>
    </source>
</evidence>
<dbReference type="GO" id="GO:0005524">
    <property type="term" value="F:ATP binding"/>
    <property type="evidence" value="ECO:0007669"/>
    <property type="project" value="InterPro"/>
</dbReference>
<protein>
    <recommendedName>
        <fullName evidence="7">DNA mismatch repair protein MutL</fullName>
    </recommendedName>
</protein>
<proteinExistence type="inferred from homology"/>
<dbReference type="PANTHER" id="PTHR10073">
    <property type="entry name" value="DNA MISMATCH REPAIR PROTEIN MLH, PMS, MUTL"/>
    <property type="match status" value="1"/>
</dbReference>
<dbReference type="PANTHER" id="PTHR10073:SF12">
    <property type="entry name" value="DNA MISMATCH REPAIR PROTEIN MLH1"/>
    <property type="match status" value="1"/>
</dbReference>
<dbReference type="InterPro" id="IPR020568">
    <property type="entry name" value="Ribosomal_Su5_D2-typ_SF"/>
</dbReference>
<dbReference type="InterPro" id="IPR013507">
    <property type="entry name" value="DNA_mismatch_S5_2-like"/>
</dbReference>
<dbReference type="InterPro" id="IPR036890">
    <property type="entry name" value="HATPase_C_sf"/>
</dbReference>
<organism evidence="6">
    <name type="scientific">marine metagenome</name>
    <dbReference type="NCBI Taxonomy" id="408172"/>
    <lineage>
        <taxon>unclassified sequences</taxon>
        <taxon>metagenomes</taxon>
        <taxon>ecological metagenomes</taxon>
    </lineage>
</organism>
<dbReference type="EMBL" id="UINC01028077">
    <property type="protein sequence ID" value="SVB08436.1"/>
    <property type="molecule type" value="Genomic_DNA"/>
</dbReference>
<reference evidence="6" key="1">
    <citation type="submission" date="2018-05" db="EMBL/GenBank/DDBJ databases">
        <authorList>
            <person name="Lanie J.A."/>
            <person name="Ng W.-L."/>
            <person name="Kazmierczak K.M."/>
            <person name="Andrzejewski T.M."/>
            <person name="Davidsen T.M."/>
            <person name="Wayne K.J."/>
            <person name="Tettelin H."/>
            <person name="Glass J.I."/>
            <person name="Rusch D."/>
            <person name="Podicherti R."/>
            <person name="Tsui H.-C.T."/>
            <person name="Winkler M.E."/>
        </authorList>
    </citation>
    <scope>NUCLEOTIDE SEQUENCE</scope>
</reference>
<dbReference type="Pfam" id="PF08676">
    <property type="entry name" value="MutL_C"/>
    <property type="match status" value="1"/>
</dbReference>
<dbReference type="Gene3D" id="3.30.565.10">
    <property type="entry name" value="Histidine kinase-like ATPase, C-terminal domain"/>
    <property type="match status" value="1"/>
</dbReference>
<evidence type="ECO:0000313" key="6">
    <source>
        <dbReference type="EMBL" id="SVB08436.1"/>
    </source>
</evidence>
<dbReference type="AlphaFoldDB" id="A0A382B3P8"/>
<dbReference type="InterPro" id="IPR038973">
    <property type="entry name" value="MutL/Mlh/Pms-like"/>
</dbReference>
<dbReference type="GO" id="GO:0016887">
    <property type="term" value="F:ATP hydrolysis activity"/>
    <property type="evidence" value="ECO:0007669"/>
    <property type="project" value="InterPro"/>
</dbReference>
<dbReference type="SUPFAM" id="SSF55874">
    <property type="entry name" value="ATPase domain of HSP90 chaperone/DNA topoisomerase II/histidine kinase"/>
    <property type="match status" value="1"/>
</dbReference>
<dbReference type="SMART" id="SM00853">
    <property type="entry name" value="MutL_C"/>
    <property type="match status" value="1"/>
</dbReference>
<dbReference type="Gene3D" id="3.30.230.10">
    <property type="match status" value="1"/>
</dbReference>
<evidence type="ECO:0000256" key="1">
    <source>
        <dbReference type="ARBA" id="ARBA00006082"/>
    </source>
</evidence>